<dbReference type="SMART" id="SM00421">
    <property type="entry name" value="HTH_LUXR"/>
    <property type="match status" value="1"/>
</dbReference>
<dbReference type="SMART" id="SM00448">
    <property type="entry name" value="REC"/>
    <property type="match status" value="1"/>
</dbReference>
<keyword evidence="4" id="KW-0804">Transcription</keyword>
<feature type="region of interest" description="Disordered" evidence="6">
    <location>
        <begin position="75"/>
        <end position="96"/>
    </location>
</feature>
<dbReference type="InterPro" id="IPR001789">
    <property type="entry name" value="Sig_transdc_resp-reg_receiver"/>
</dbReference>
<keyword evidence="1 5" id="KW-0597">Phosphoprotein</keyword>
<dbReference type="Gene3D" id="3.40.50.2300">
    <property type="match status" value="2"/>
</dbReference>
<evidence type="ECO:0000256" key="1">
    <source>
        <dbReference type="ARBA" id="ARBA00022553"/>
    </source>
</evidence>
<dbReference type="PROSITE" id="PS50043">
    <property type="entry name" value="HTH_LUXR_2"/>
    <property type="match status" value="1"/>
</dbReference>
<dbReference type="InterPro" id="IPR058245">
    <property type="entry name" value="NreC/VraR/RcsB-like_REC"/>
</dbReference>
<dbReference type="SUPFAM" id="SSF52172">
    <property type="entry name" value="CheY-like"/>
    <property type="match status" value="1"/>
</dbReference>
<name>A0ABW7BU63_9ACTN</name>
<evidence type="ECO:0000259" key="7">
    <source>
        <dbReference type="PROSITE" id="PS50043"/>
    </source>
</evidence>
<organism evidence="9 10">
    <name type="scientific">Streptomyces omiyaensis</name>
    <dbReference type="NCBI Taxonomy" id="68247"/>
    <lineage>
        <taxon>Bacteria</taxon>
        <taxon>Bacillati</taxon>
        <taxon>Actinomycetota</taxon>
        <taxon>Actinomycetes</taxon>
        <taxon>Kitasatosporales</taxon>
        <taxon>Streptomycetaceae</taxon>
        <taxon>Streptomyces</taxon>
    </lineage>
</organism>
<dbReference type="Proteomes" id="UP001604282">
    <property type="component" value="Unassembled WGS sequence"/>
</dbReference>
<dbReference type="RefSeq" id="WP_392883023.1">
    <property type="nucleotide sequence ID" value="NZ_JBICZW010000011.1"/>
</dbReference>
<reference evidence="9 10" key="1">
    <citation type="submission" date="2024-10" db="EMBL/GenBank/DDBJ databases">
        <title>The Natural Products Discovery Center: Release of the First 8490 Sequenced Strains for Exploring Actinobacteria Biosynthetic Diversity.</title>
        <authorList>
            <person name="Kalkreuter E."/>
            <person name="Kautsar S.A."/>
            <person name="Yang D."/>
            <person name="Bader C.D."/>
            <person name="Teijaro C.N."/>
            <person name="Fluegel L."/>
            <person name="Davis C.M."/>
            <person name="Simpson J.R."/>
            <person name="Lauterbach L."/>
            <person name="Steele A.D."/>
            <person name="Gui C."/>
            <person name="Meng S."/>
            <person name="Li G."/>
            <person name="Viehrig K."/>
            <person name="Ye F."/>
            <person name="Su P."/>
            <person name="Kiefer A.F."/>
            <person name="Nichols A."/>
            <person name="Cepeda A.J."/>
            <person name="Yan W."/>
            <person name="Fan B."/>
            <person name="Jiang Y."/>
            <person name="Adhikari A."/>
            <person name="Zheng C.-J."/>
            <person name="Schuster L."/>
            <person name="Cowan T.M."/>
            <person name="Smanski M.J."/>
            <person name="Chevrette M.G."/>
            <person name="De Carvalho L.P.S."/>
            <person name="Shen B."/>
        </authorList>
    </citation>
    <scope>NUCLEOTIDE SEQUENCE [LARGE SCALE GENOMIC DNA]</scope>
    <source>
        <strain evidence="9 10">NPDC048229</strain>
    </source>
</reference>
<evidence type="ECO:0000313" key="9">
    <source>
        <dbReference type="EMBL" id="MFG3191052.1"/>
    </source>
</evidence>
<dbReference type="Pfam" id="PF00196">
    <property type="entry name" value="GerE"/>
    <property type="match status" value="1"/>
</dbReference>
<feature type="domain" description="HTH luxR-type" evidence="7">
    <location>
        <begin position="190"/>
        <end position="255"/>
    </location>
</feature>
<dbReference type="PRINTS" id="PR00038">
    <property type="entry name" value="HTHLUXR"/>
</dbReference>
<feature type="domain" description="Response regulatory" evidence="8">
    <location>
        <begin position="4"/>
        <end position="160"/>
    </location>
</feature>
<comment type="caution">
    <text evidence="9">The sequence shown here is derived from an EMBL/GenBank/DDBJ whole genome shotgun (WGS) entry which is preliminary data.</text>
</comment>
<sequence>MTIRVLVVDDQYLIRAGIVGLLRAADGMTVVGEAGDGVEAVAEAARLRPDVILMDIRMPRMNGIEAARRILGGRAGGDGGDDRHDGYGGDGGADGGDREIGAVGAVGSEEADAGPPPRILMLTTFDLDEYVYTALRAGASGFLLKDTGPKRLLAAVAAVAGGDALFAPSVTRRLVEAFTRAPAPSAPAAPRPEIEQLTARETEVLRLTGTGRSNAEIAERLFISEATVKTHLNRTMAKLDLSSRAQAVVLAYESGLVAPGRGACLP</sequence>
<proteinExistence type="predicted"/>
<evidence type="ECO:0000259" key="8">
    <source>
        <dbReference type="PROSITE" id="PS50110"/>
    </source>
</evidence>
<keyword evidence="10" id="KW-1185">Reference proteome</keyword>
<evidence type="ECO:0000256" key="3">
    <source>
        <dbReference type="ARBA" id="ARBA00023125"/>
    </source>
</evidence>
<accession>A0ABW7BU63</accession>
<evidence type="ECO:0000313" key="10">
    <source>
        <dbReference type="Proteomes" id="UP001604282"/>
    </source>
</evidence>
<dbReference type="PANTHER" id="PTHR43214:SF24">
    <property type="entry name" value="TRANSCRIPTIONAL REGULATORY PROTEIN NARL-RELATED"/>
    <property type="match status" value="1"/>
</dbReference>
<dbReference type="EMBL" id="JBICZW010000011">
    <property type="protein sequence ID" value="MFG3191052.1"/>
    <property type="molecule type" value="Genomic_DNA"/>
</dbReference>
<keyword evidence="3" id="KW-0238">DNA-binding</keyword>
<evidence type="ECO:0000256" key="6">
    <source>
        <dbReference type="SAM" id="MobiDB-lite"/>
    </source>
</evidence>
<feature type="modified residue" description="4-aspartylphosphate" evidence="5">
    <location>
        <position position="55"/>
    </location>
</feature>
<dbReference type="InterPro" id="IPR000792">
    <property type="entry name" value="Tscrpt_reg_LuxR_C"/>
</dbReference>
<dbReference type="Pfam" id="PF00072">
    <property type="entry name" value="Response_reg"/>
    <property type="match status" value="1"/>
</dbReference>
<dbReference type="CDD" id="cd17535">
    <property type="entry name" value="REC_NarL-like"/>
    <property type="match status" value="1"/>
</dbReference>
<gene>
    <name evidence="9" type="ORF">ACGFYS_19170</name>
</gene>
<keyword evidence="2" id="KW-0805">Transcription regulation</keyword>
<dbReference type="PROSITE" id="PS50110">
    <property type="entry name" value="RESPONSE_REGULATORY"/>
    <property type="match status" value="1"/>
</dbReference>
<dbReference type="InterPro" id="IPR039420">
    <property type="entry name" value="WalR-like"/>
</dbReference>
<dbReference type="InterPro" id="IPR011006">
    <property type="entry name" value="CheY-like_superfamily"/>
</dbReference>
<protein>
    <submittedName>
        <fullName evidence="9">Response regulator</fullName>
    </submittedName>
</protein>
<dbReference type="CDD" id="cd06170">
    <property type="entry name" value="LuxR_C_like"/>
    <property type="match status" value="1"/>
</dbReference>
<dbReference type="PROSITE" id="PS00622">
    <property type="entry name" value="HTH_LUXR_1"/>
    <property type="match status" value="1"/>
</dbReference>
<evidence type="ECO:0000256" key="2">
    <source>
        <dbReference type="ARBA" id="ARBA00023015"/>
    </source>
</evidence>
<evidence type="ECO:0000256" key="4">
    <source>
        <dbReference type="ARBA" id="ARBA00023163"/>
    </source>
</evidence>
<dbReference type="PANTHER" id="PTHR43214">
    <property type="entry name" value="TWO-COMPONENT RESPONSE REGULATOR"/>
    <property type="match status" value="1"/>
</dbReference>
<evidence type="ECO:0000256" key="5">
    <source>
        <dbReference type="PROSITE-ProRule" id="PRU00169"/>
    </source>
</evidence>